<feature type="compositionally biased region" description="Low complexity" evidence="1">
    <location>
        <begin position="8"/>
        <end position="17"/>
    </location>
</feature>
<feature type="region of interest" description="Disordered" evidence="1">
    <location>
        <begin position="123"/>
        <end position="146"/>
    </location>
</feature>
<sequence>MDLPLNPASGFAEASDASSDDDTASSNGKNELTYLLSKSQRFLTGIRQSESYQASQASHDTVVELLGRGNEPQPQTFTEVDWQSAFRSQQDLLNQARSKLPKRFWKGRDLTIWIFPKNVKAEASSTNGEHESSVEGDGTASPEAQSCAKSLADMFAENQGELDRMLTAVEPWIAKLQVDERRVRELDTKIGDEVAEQGDWDLRLSQFSESQDRFKRLMSERDSILGKYLKNDSDNTYFSMYMIARVLGAPKNLPARPLGRMESEPWITFQMGRNSFRSFGLRCSDSIFNDNDSRPRAALSHCERKRIVAINLG</sequence>
<reference evidence="2" key="1">
    <citation type="submission" date="2023-02" db="EMBL/GenBank/DDBJ databases">
        <title>Identification and recombinant expression of a fungal hydrolase from Papiliotrema laurentii that hydrolyzes apple cutin and clears colloidal polyester polyurethane.</title>
        <authorList>
            <consortium name="DOE Joint Genome Institute"/>
            <person name="Roman V.A."/>
            <person name="Bojanowski C."/>
            <person name="Crable B.R."/>
            <person name="Wagner D.N."/>
            <person name="Hung C.S."/>
            <person name="Nadeau L.J."/>
            <person name="Schratz L."/>
            <person name="Haridas S."/>
            <person name="Pangilinan J."/>
            <person name="Lipzen A."/>
            <person name="Na H."/>
            <person name="Yan M."/>
            <person name="Ng V."/>
            <person name="Grigoriev I.V."/>
            <person name="Spatafora J.W."/>
            <person name="Barlow D."/>
            <person name="Biffinger J."/>
            <person name="Kelley-Loughnane N."/>
            <person name="Varaljay V.A."/>
            <person name="Crookes-Goodson W.J."/>
        </authorList>
    </citation>
    <scope>NUCLEOTIDE SEQUENCE</scope>
    <source>
        <strain evidence="2">5307AH</strain>
    </source>
</reference>
<feature type="region of interest" description="Disordered" evidence="1">
    <location>
        <begin position="1"/>
        <end position="29"/>
    </location>
</feature>
<dbReference type="EMBL" id="JAODAN010000004">
    <property type="protein sequence ID" value="KAK1924617.1"/>
    <property type="molecule type" value="Genomic_DNA"/>
</dbReference>
<protein>
    <submittedName>
        <fullName evidence="2">Uncharacterized protein</fullName>
    </submittedName>
</protein>
<proteinExistence type="predicted"/>
<evidence type="ECO:0000313" key="2">
    <source>
        <dbReference type="EMBL" id="KAK1924617.1"/>
    </source>
</evidence>
<organism evidence="2 3">
    <name type="scientific">Papiliotrema laurentii</name>
    <name type="common">Cryptococcus laurentii</name>
    <dbReference type="NCBI Taxonomy" id="5418"/>
    <lineage>
        <taxon>Eukaryota</taxon>
        <taxon>Fungi</taxon>
        <taxon>Dikarya</taxon>
        <taxon>Basidiomycota</taxon>
        <taxon>Agaricomycotina</taxon>
        <taxon>Tremellomycetes</taxon>
        <taxon>Tremellales</taxon>
        <taxon>Rhynchogastremaceae</taxon>
        <taxon>Papiliotrema</taxon>
    </lineage>
</organism>
<comment type="caution">
    <text evidence="2">The sequence shown here is derived from an EMBL/GenBank/DDBJ whole genome shotgun (WGS) entry which is preliminary data.</text>
</comment>
<name>A0AAD9FR12_PAPLA</name>
<gene>
    <name evidence="2" type="ORF">DB88DRAFT_472008</name>
</gene>
<keyword evidence="3" id="KW-1185">Reference proteome</keyword>
<dbReference type="AlphaFoldDB" id="A0AAD9FR12"/>
<evidence type="ECO:0000256" key="1">
    <source>
        <dbReference type="SAM" id="MobiDB-lite"/>
    </source>
</evidence>
<evidence type="ECO:0000313" key="3">
    <source>
        <dbReference type="Proteomes" id="UP001182556"/>
    </source>
</evidence>
<dbReference type="Proteomes" id="UP001182556">
    <property type="component" value="Unassembled WGS sequence"/>
</dbReference>
<accession>A0AAD9FR12</accession>